<dbReference type="Proteomes" id="UP000218366">
    <property type="component" value="Unassembled WGS sequence"/>
</dbReference>
<reference evidence="2 3" key="1">
    <citation type="submission" date="2017-09" db="EMBL/GenBank/DDBJ databases">
        <title>Sphingomonas spermidinifaciens 9NM-10, whole genome shotgun sequence.</title>
        <authorList>
            <person name="Feng G."/>
            <person name="Zhu H."/>
        </authorList>
    </citation>
    <scope>NUCLEOTIDE SEQUENCE [LARGE SCALE GENOMIC DNA]</scope>
    <source>
        <strain evidence="2 3">9NM-10</strain>
    </source>
</reference>
<accession>A0A2A4B5X2</accession>
<evidence type="ECO:0000313" key="3">
    <source>
        <dbReference type="Proteomes" id="UP000218366"/>
    </source>
</evidence>
<name>A0A2A4B5X2_9SPHN</name>
<proteinExistence type="predicted"/>
<gene>
    <name evidence="2" type="ORF">COC42_02810</name>
</gene>
<evidence type="ECO:0000313" key="2">
    <source>
        <dbReference type="EMBL" id="PCD03345.1"/>
    </source>
</evidence>
<organism evidence="2 3">
    <name type="scientific">Sphingomonas spermidinifaciens</name>
    <dbReference type="NCBI Taxonomy" id="1141889"/>
    <lineage>
        <taxon>Bacteria</taxon>
        <taxon>Pseudomonadati</taxon>
        <taxon>Pseudomonadota</taxon>
        <taxon>Alphaproteobacteria</taxon>
        <taxon>Sphingomonadales</taxon>
        <taxon>Sphingomonadaceae</taxon>
        <taxon>Sphingomonas</taxon>
    </lineage>
</organism>
<comment type="caution">
    <text evidence="2">The sequence shown here is derived from an EMBL/GenBank/DDBJ whole genome shotgun (WGS) entry which is preliminary data.</text>
</comment>
<dbReference type="NCBIfam" id="NF033537">
    <property type="entry name" value="lasso_biosyn_B2"/>
    <property type="match status" value="1"/>
</dbReference>
<keyword evidence="3" id="KW-1185">Reference proteome</keyword>
<dbReference type="InterPro" id="IPR032708">
    <property type="entry name" value="McjB_C"/>
</dbReference>
<feature type="domain" description="Microcin J25-processing protein McjB C-terminal" evidence="1">
    <location>
        <begin position="121"/>
        <end position="234"/>
    </location>
</feature>
<dbReference type="OrthoDB" id="119963at2"/>
<dbReference type="Pfam" id="PF13471">
    <property type="entry name" value="Transglut_core3"/>
    <property type="match status" value="1"/>
</dbReference>
<protein>
    <recommendedName>
        <fullName evidence="1">Microcin J25-processing protein McjB C-terminal domain-containing protein</fullName>
    </recommendedName>
</protein>
<evidence type="ECO:0000259" key="1">
    <source>
        <dbReference type="Pfam" id="PF13471"/>
    </source>
</evidence>
<sequence>MRAMPASARAPVRPAMATYWRLNADVTVAVSAGRAVFLDIAHDRYLMLPPPLNATFIEWLGGPAGPMPEACLKALAARLGFEDEDRRPAHPVSLAIPCDVPGTMLPRVRPGLGEALGVAAAVIRARRMLRKMPLRTNLEHRRSALERPARRAANRQATAVKAAVYHAVRHLAPVRRVCLLDSLALVDWLGEDLDAVQLVFGVTAYPFGAHCWVQTRHALLGDPPDTIGRYAPILHLG</sequence>
<dbReference type="EMBL" id="NWMW01000001">
    <property type="protein sequence ID" value="PCD03345.1"/>
    <property type="molecule type" value="Genomic_DNA"/>
</dbReference>
<dbReference type="AlphaFoldDB" id="A0A2A4B5X2"/>
<dbReference type="InterPro" id="IPR053521">
    <property type="entry name" value="McjB-like"/>
</dbReference>